<dbReference type="AlphaFoldDB" id="A0A2A7MVJ8"/>
<keyword evidence="6" id="KW-1185">Reference proteome</keyword>
<reference evidence="5 6" key="1">
    <citation type="submission" date="2017-10" db="EMBL/GenBank/DDBJ databases">
        <title>The new phylogeny of genus Mycobacterium.</title>
        <authorList>
            <person name="Tortoli E."/>
            <person name="Trovato A."/>
            <person name="Cirillo D.M."/>
        </authorList>
    </citation>
    <scope>NUCLEOTIDE SEQUENCE [LARGE SCALE GENOMIC DNA]</scope>
    <source>
        <strain evidence="5 6">CCUG37673</strain>
    </source>
</reference>
<comment type="caution">
    <text evidence="5">The sequence shown here is derived from an EMBL/GenBank/DDBJ whole genome shotgun (WGS) entry which is preliminary data.</text>
</comment>
<feature type="domain" description="DUF112" evidence="3">
    <location>
        <begin position="30"/>
        <end position="443"/>
    </location>
</feature>
<feature type="transmembrane region" description="Helical" evidence="2">
    <location>
        <begin position="397"/>
        <end position="414"/>
    </location>
</feature>
<feature type="transmembrane region" description="Helical" evidence="2">
    <location>
        <begin position="254"/>
        <end position="274"/>
    </location>
</feature>
<organism evidence="5 6">
    <name type="scientific">Mycolicibacterium agri</name>
    <name type="common">Mycobacterium agri</name>
    <dbReference type="NCBI Taxonomy" id="36811"/>
    <lineage>
        <taxon>Bacteria</taxon>
        <taxon>Bacillati</taxon>
        <taxon>Actinomycetota</taxon>
        <taxon>Actinomycetes</taxon>
        <taxon>Mycobacteriales</taxon>
        <taxon>Mycobacteriaceae</taxon>
        <taxon>Mycolicibacterium</taxon>
    </lineage>
</organism>
<dbReference type="EMBL" id="BLKS01000001">
    <property type="protein sequence ID" value="GFG54137.1"/>
    <property type="molecule type" value="Genomic_DNA"/>
</dbReference>
<sequence length="537" mass="56419">MDVVREGLSAFAEAITAGVAILGHPMMWVAIAVGAIVGVIFGAMPGVGTTLAYALILPFTFQLDIVTTIVLLMSVSVGSQYGNSIPAILVGVPGSPAAALTVIDGYTMHKRGETGYALGIAFVGAIFGQIVSILFFIAAIIPLAALAYFFLQPELFALYLFGLVAIVSLTGRNVLKGLMAVAMGLLIAVVGLDPVNATTRFTFDIPWLRGGIDATIVVIGLLALSELLRQTRQNFQWNSNGGRFKARFPNWRRFLPVMPAMFGGTVVGTVIGAVPGAGATPAAMIAYQNARIMSKHPEKFGKGAPDGIAANEASQNASNSGELIPTLGIGIPGSGSMVLLLAALSLNGFVPGPHLVSESPELFHAVVAGLLGSSIFIILTGWVMARGMVKLLTINRSVVIVLSIATVVLGVYSLQFRVMDVAICFGAAAVGYFMLRYGYSTPAAALAVVLAGGFEASLRHGLSVFDNDPTVFFARPIALSILCLALAFLVIGIRRTAKVARQEREIVTVHAREQTSTPADRTDVTAEPVDHVAHKEK</sequence>
<feature type="transmembrane region" description="Helical" evidence="2">
    <location>
        <begin position="51"/>
        <end position="73"/>
    </location>
</feature>
<feature type="transmembrane region" description="Helical" evidence="2">
    <location>
        <begin position="472"/>
        <end position="493"/>
    </location>
</feature>
<dbReference type="PANTHER" id="PTHR35342">
    <property type="entry name" value="TRICARBOXYLIC TRANSPORT PROTEIN"/>
    <property type="match status" value="1"/>
</dbReference>
<gene>
    <name evidence="5" type="ORF">CQY20_21010</name>
    <name evidence="4" type="ORF">MAGR_55780</name>
</gene>
<dbReference type="RefSeq" id="WP_097942015.1">
    <property type="nucleotide sequence ID" value="NZ_BLKS01000001.1"/>
</dbReference>
<evidence type="ECO:0000313" key="5">
    <source>
        <dbReference type="EMBL" id="PEG35716.1"/>
    </source>
</evidence>
<accession>A0A2A7MVJ8</accession>
<keyword evidence="2" id="KW-0472">Membrane</keyword>
<feature type="transmembrane region" description="Helical" evidence="2">
    <location>
        <begin position="174"/>
        <end position="192"/>
    </location>
</feature>
<feature type="transmembrane region" description="Helical" evidence="2">
    <location>
        <begin position="329"/>
        <end position="350"/>
    </location>
</feature>
<feature type="transmembrane region" description="Helical" evidence="2">
    <location>
        <begin position="147"/>
        <end position="167"/>
    </location>
</feature>
<feature type="region of interest" description="Disordered" evidence="1">
    <location>
        <begin position="513"/>
        <end position="537"/>
    </location>
</feature>
<evidence type="ECO:0000313" key="4">
    <source>
        <dbReference type="EMBL" id="GFG54137.1"/>
    </source>
</evidence>
<dbReference type="Proteomes" id="UP000220914">
    <property type="component" value="Unassembled WGS sequence"/>
</dbReference>
<name>A0A2A7MVJ8_MYCAG</name>
<proteinExistence type="predicted"/>
<feature type="transmembrane region" description="Helical" evidence="2">
    <location>
        <begin position="115"/>
        <end position="141"/>
    </location>
</feature>
<dbReference type="Pfam" id="PF01970">
    <property type="entry name" value="TctA"/>
    <property type="match status" value="1"/>
</dbReference>
<evidence type="ECO:0000256" key="1">
    <source>
        <dbReference type="SAM" id="MobiDB-lite"/>
    </source>
</evidence>
<feature type="transmembrane region" description="Helical" evidence="2">
    <location>
        <begin position="362"/>
        <end position="385"/>
    </location>
</feature>
<evidence type="ECO:0000313" key="7">
    <source>
        <dbReference type="Proteomes" id="UP000465302"/>
    </source>
</evidence>
<protein>
    <recommendedName>
        <fullName evidence="3">DUF112 domain-containing protein</fullName>
    </recommendedName>
</protein>
<reference evidence="4 7" key="2">
    <citation type="journal article" date="2019" name="Emerg. Microbes Infect.">
        <title>Comprehensive subspecies identification of 175 nontuberculous mycobacteria species based on 7547 genomic profiles.</title>
        <authorList>
            <person name="Matsumoto Y."/>
            <person name="Kinjo T."/>
            <person name="Motooka D."/>
            <person name="Nabeya D."/>
            <person name="Jung N."/>
            <person name="Uechi K."/>
            <person name="Horii T."/>
            <person name="Iida T."/>
            <person name="Fujita J."/>
            <person name="Nakamura S."/>
        </authorList>
    </citation>
    <scope>NUCLEOTIDE SEQUENCE [LARGE SCALE GENOMIC DNA]</scope>
    <source>
        <strain evidence="4 7">JCM 6377</strain>
    </source>
</reference>
<dbReference type="PANTHER" id="PTHR35342:SF5">
    <property type="entry name" value="TRICARBOXYLIC TRANSPORT PROTEIN"/>
    <property type="match status" value="1"/>
</dbReference>
<feature type="transmembrane region" description="Helical" evidence="2">
    <location>
        <begin position="85"/>
        <end position="103"/>
    </location>
</feature>
<feature type="compositionally biased region" description="Basic and acidic residues" evidence="1">
    <location>
        <begin position="520"/>
        <end position="537"/>
    </location>
</feature>
<reference evidence="4" key="3">
    <citation type="submission" date="2020-02" db="EMBL/GenBank/DDBJ databases">
        <authorList>
            <person name="Matsumoto Y."/>
            <person name="Motooka D."/>
            <person name="Nakamura S."/>
        </authorList>
    </citation>
    <scope>NUCLEOTIDE SEQUENCE</scope>
    <source>
        <strain evidence="4">JCM 6377</strain>
    </source>
</reference>
<feature type="transmembrane region" description="Helical" evidence="2">
    <location>
        <begin position="26"/>
        <end position="44"/>
    </location>
</feature>
<dbReference type="Proteomes" id="UP000465302">
    <property type="component" value="Unassembled WGS sequence"/>
</dbReference>
<evidence type="ECO:0000256" key="2">
    <source>
        <dbReference type="SAM" id="Phobius"/>
    </source>
</evidence>
<evidence type="ECO:0000259" key="3">
    <source>
        <dbReference type="Pfam" id="PF01970"/>
    </source>
</evidence>
<feature type="transmembrane region" description="Helical" evidence="2">
    <location>
        <begin position="207"/>
        <end position="228"/>
    </location>
</feature>
<evidence type="ECO:0000313" key="6">
    <source>
        <dbReference type="Proteomes" id="UP000220914"/>
    </source>
</evidence>
<dbReference type="InterPro" id="IPR002823">
    <property type="entry name" value="DUF112_TM"/>
</dbReference>
<dbReference type="OrthoDB" id="9781349at2"/>
<keyword evidence="2" id="KW-0812">Transmembrane</keyword>
<keyword evidence="2" id="KW-1133">Transmembrane helix</keyword>
<dbReference type="EMBL" id="PDCP01000041">
    <property type="protein sequence ID" value="PEG35716.1"/>
    <property type="molecule type" value="Genomic_DNA"/>
</dbReference>